<dbReference type="InterPro" id="IPR024932">
    <property type="entry name" value="ApbE"/>
</dbReference>
<keyword evidence="5 10" id="KW-0479">Metal-binding</keyword>
<proteinExistence type="inferred from homology"/>
<evidence type="ECO:0000313" key="12">
    <source>
        <dbReference type="EMBL" id="SFP52142.1"/>
    </source>
</evidence>
<dbReference type="EMBL" id="FOXQ01000001">
    <property type="protein sequence ID" value="SFP52142.1"/>
    <property type="molecule type" value="Genomic_DNA"/>
</dbReference>
<evidence type="ECO:0000256" key="8">
    <source>
        <dbReference type="ARBA" id="ARBA00031306"/>
    </source>
</evidence>
<dbReference type="Gene3D" id="3.10.520.10">
    <property type="entry name" value="ApbE-like domains"/>
    <property type="match status" value="1"/>
</dbReference>
<keyword evidence="3 10" id="KW-0285">Flavoprotein</keyword>
<evidence type="ECO:0000256" key="2">
    <source>
        <dbReference type="ARBA" id="ARBA00016337"/>
    </source>
</evidence>
<feature type="binding site" evidence="11">
    <location>
        <position position="254"/>
    </location>
    <ligand>
        <name>Mg(2+)</name>
        <dbReference type="ChEBI" id="CHEBI:18420"/>
    </ligand>
</feature>
<dbReference type="Proteomes" id="UP000199031">
    <property type="component" value="Unassembled WGS sequence"/>
</dbReference>
<keyword evidence="12" id="KW-0449">Lipoprotein</keyword>
<protein>
    <recommendedName>
        <fullName evidence="2 10">FAD:protein FMN transferase</fullName>
        <ecNumber evidence="1 10">2.7.1.180</ecNumber>
    </recommendedName>
    <alternativeName>
        <fullName evidence="8 10">Flavin transferase</fullName>
    </alternativeName>
</protein>
<evidence type="ECO:0000256" key="5">
    <source>
        <dbReference type="ARBA" id="ARBA00022723"/>
    </source>
</evidence>
<evidence type="ECO:0000256" key="7">
    <source>
        <dbReference type="ARBA" id="ARBA00022842"/>
    </source>
</evidence>
<evidence type="ECO:0000256" key="11">
    <source>
        <dbReference type="PIRSR" id="PIRSR006268-2"/>
    </source>
</evidence>
<evidence type="ECO:0000313" key="13">
    <source>
        <dbReference type="Proteomes" id="UP000199031"/>
    </source>
</evidence>
<dbReference type="SUPFAM" id="SSF143631">
    <property type="entry name" value="ApbE-like"/>
    <property type="match status" value="1"/>
</dbReference>
<dbReference type="EC" id="2.7.1.180" evidence="1 10"/>
<evidence type="ECO:0000256" key="9">
    <source>
        <dbReference type="ARBA" id="ARBA00048540"/>
    </source>
</evidence>
<dbReference type="GO" id="GO:0046872">
    <property type="term" value="F:metal ion binding"/>
    <property type="evidence" value="ECO:0007669"/>
    <property type="project" value="UniProtKB-UniRule"/>
</dbReference>
<dbReference type="RefSeq" id="WP_177191761.1">
    <property type="nucleotide sequence ID" value="NZ_FOXQ01000001.1"/>
</dbReference>
<dbReference type="STRING" id="1465490.SAMN05444277_10111"/>
<feature type="binding site" evidence="11">
    <location>
        <position position="258"/>
    </location>
    <ligand>
        <name>Mg(2+)</name>
        <dbReference type="ChEBI" id="CHEBI:18420"/>
    </ligand>
</feature>
<dbReference type="GO" id="GO:0016740">
    <property type="term" value="F:transferase activity"/>
    <property type="evidence" value="ECO:0007669"/>
    <property type="project" value="UniProtKB-UniRule"/>
</dbReference>
<feature type="binding site" evidence="11">
    <location>
        <position position="141"/>
    </location>
    <ligand>
        <name>Mg(2+)</name>
        <dbReference type="ChEBI" id="CHEBI:18420"/>
    </ligand>
</feature>
<evidence type="ECO:0000256" key="6">
    <source>
        <dbReference type="ARBA" id="ARBA00022827"/>
    </source>
</evidence>
<comment type="similarity">
    <text evidence="10">Belongs to the ApbE family.</text>
</comment>
<accession>A0A1I5R0X1</accession>
<evidence type="ECO:0000256" key="10">
    <source>
        <dbReference type="PIRNR" id="PIRNR006268"/>
    </source>
</evidence>
<name>A0A1I5R0X1_9BACT</name>
<dbReference type="PIRSF" id="PIRSF006268">
    <property type="entry name" value="ApbE"/>
    <property type="match status" value="1"/>
</dbReference>
<reference evidence="12 13" key="1">
    <citation type="submission" date="2016-10" db="EMBL/GenBank/DDBJ databases">
        <authorList>
            <person name="de Groot N.N."/>
        </authorList>
    </citation>
    <scope>NUCLEOTIDE SEQUENCE [LARGE SCALE GENOMIC DNA]</scope>
    <source>
        <strain evidence="12 13">DSM 28286</strain>
    </source>
</reference>
<keyword evidence="4 10" id="KW-0808">Transferase</keyword>
<evidence type="ECO:0000256" key="4">
    <source>
        <dbReference type="ARBA" id="ARBA00022679"/>
    </source>
</evidence>
<keyword evidence="13" id="KW-1185">Reference proteome</keyword>
<gene>
    <name evidence="12" type="ORF">SAMN05444277_10111</name>
</gene>
<evidence type="ECO:0000256" key="1">
    <source>
        <dbReference type="ARBA" id="ARBA00011955"/>
    </source>
</evidence>
<keyword evidence="6 10" id="KW-0274">FAD</keyword>
<dbReference type="PANTHER" id="PTHR30040">
    <property type="entry name" value="THIAMINE BIOSYNTHESIS LIPOPROTEIN APBE"/>
    <property type="match status" value="1"/>
</dbReference>
<dbReference type="Pfam" id="PF02424">
    <property type="entry name" value="ApbE"/>
    <property type="match status" value="1"/>
</dbReference>
<comment type="cofactor">
    <cofactor evidence="11">
        <name>Mg(2+)</name>
        <dbReference type="ChEBI" id="CHEBI:18420"/>
    </cofactor>
    <cofactor evidence="11">
        <name>Mn(2+)</name>
        <dbReference type="ChEBI" id="CHEBI:29035"/>
    </cofactor>
    <text evidence="11">Magnesium. Can also use manganese.</text>
</comment>
<evidence type="ECO:0000256" key="3">
    <source>
        <dbReference type="ARBA" id="ARBA00022630"/>
    </source>
</evidence>
<comment type="catalytic activity">
    <reaction evidence="9 10">
        <text>L-threonyl-[protein] + FAD = FMN-L-threonyl-[protein] + AMP + H(+)</text>
        <dbReference type="Rhea" id="RHEA:36847"/>
        <dbReference type="Rhea" id="RHEA-COMP:11060"/>
        <dbReference type="Rhea" id="RHEA-COMP:11061"/>
        <dbReference type="ChEBI" id="CHEBI:15378"/>
        <dbReference type="ChEBI" id="CHEBI:30013"/>
        <dbReference type="ChEBI" id="CHEBI:57692"/>
        <dbReference type="ChEBI" id="CHEBI:74257"/>
        <dbReference type="ChEBI" id="CHEBI:456215"/>
        <dbReference type="EC" id="2.7.1.180"/>
    </reaction>
</comment>
<dbReference type="PANTHER" id="PTHR30040:SF2">
    <property type="entry name" value="FAD:PROTEIN FMN TRANSFERASE"/>
    <property type="match status" value="1"/>
</dbReference>
<dbReference type="InterPro" id="IPR003374">
    <property type="entry name" value="ApbE-like_sf"/>
</dbReference>
<organism evidence="12 13">
    <name type="scientific">Parafilimonas terrae</name>
    <dbReference type="NCBI Taxonomy" id="1465490"/>
    <lineage>
        <taxon>Bacteria</taxon>
        <taxon>Pseudomonadati</taxon>
        <taxon>Bacteroidota</taxon>
        <taxon>Chitinophagia</taxon>
        <taxon>Chitinophagales</taxon>
        <taxon>Chitinophagaceae</taxon>
        <taxon>Parafilimonas</taxon>
    </lineage>
</organism>
<keyword evidence="7 10" id="KW-0460">Magnesium</keyword>
<sequence>MGSPFTITIFATDSAKAAAVAAKAFRLADTLNNILSDYIDSSEINRLSAASGKNSYVRVSQPLFNIIQQAQQAAALSNGAYDITIGPVVKLWRRARKAKTFPDKDSLQSALQKVGYRYIHLDTSKHAVYLEKKGMLLDVGGLGKGFVAQAALNLIKQNGFNSAMVNAGGKIVMADAPDNQKGWLIGINQPEEKTEILLQMLALQNMAVSTSGDIYQYVELNGKKYSHIVNPKTGIGVTHQRNVTVIAPDGTMADWLSTACSILSVKQSLRLIKKIKGAALLITENKNGKIKKKSSVLFKTYYF</sequence>
<dbReference type="AlphaFoldDB" id="A0A1I5R0X1"/>